<feature type="non-terminal residue" evidence="2">
    <location>
        <position position="1"/>
    </location>
</feature>
<reference evidence="2 3" key="2">
    <citation type="submission" date="2019-01" db="EMBL/GenBank/DDBJ databases">
        <title>The decoding of complex shrimp genome reveals the adaptation for benthos swimmer, frequently molting mechanism and breeding impact on genome.</title>
        <authorList>
            <person name="Sun Y."/>
            <person name="Gao Y."/>
            <person name="Yu Y."/>
        </authorList>
    </citation>
    <scope>NUCLEOTIDE SEQUENCE [LARGE SCALE GENOMIC DNA]</scope>
    <source>
        <tissue evidence="2">Muscle</tissue>
    </source>
</reference>
<evidence type="ECO:0000313" key="2">
    <source>
        <dbReference type="EMBL" id="ROT74082.1"/>
    </source>
</evidence>
<sequence length="196" mass="20323">RGSRGGRGGAMKVVVTGGGGYVGYHVGWAIARGGHEVSLLDVAAPDPEWATTAPEALHDALPDDFWTGEVSQGSLEHVMCDVTDLASLTRLMKGAAAVIHTASYGVSGKEQLSPHFDQQERVNVEGTRAVLSAALATGMLVLMANGRMGAAAGSSPALDGPSAPPAAPLRTCSLRLNGVMGLGERRHSRRVIEAFR</sequence>
<evidence type="ECO:0000313" key="3">
    <source>
        <dbReference type="Proteomes" id="UP000283509"/>
    </source>
</evidence>
<name>A0A3R7N0L2_PENVA</name>
<dbReference type="OrthoDB" id="2735536at2759"/>
<gene>
    <name evidence="2" type="ORF">C7M84_007438</name>
</gene>
<reference evidence="2 3" key="1">
    <citation type="submission" date="2018-04" db="EMBL/GenBank/DDBJ databases">
        <authorList>
            <person name="Zhang X."/>
            <person name="Yuan J."/>
            <person name="Li F."/>
            <person name="Xiang J."/>
        </authorList>
    </citation>
    <scope>NUCLEOTIDE SEQUENCE [LARGE SCALE GENOMIC DNA]</scope>
    <source>
        <tissue evidence="2">Muscle</tissue>
    </source>
</reference>
<dbReference type="EMBL" id="QCYY01001939">
    <property type="protein sequence ID" value="ROT74082.1"/>
    <property type="molecule type" value="Genomic_DNA"/>
</dbReference>
<dbReference type="Gene3D" id="3.40.50.720">
    <property type="entry name" value="NAD(P)-binding Rossmann-like Domain"/>
    <property type="match status" value="1"/>
</dbReference>
<evidence type="ECO:0000259" key="1">
    <source>
        <dbReference type="Pfam" id="PF01073"/>
    </source>
</evidence>
<feature type="domain" description="3-beta hydroxysteroid dehydrogenase/isomerase" evidence="1">
    <location>
        <begin position="14"/>
        <end position="151"/>
    </location>
</feature>
<dbReference type="Proteomes" id="UP000283509">
    <property type="component" value="Unassembled WGS sequence"/>
</dbReference>
<dbReference type="Pfam" id="PF01073">
    <property type="entry name" value="3Beta_HSD"/>
    <property type="match status" value="1"/>
</dbReference>
<dbReference type="SUPFAM" id="SSF51735">
    <property type="entry name" value="NAD(P)-binding Rossmann-fold domains"/>
    <property type="match status" value="1"/>
</dbReference>
<dbReference type="GO" id="GO:0006694">
    <property type="term" value="P:steroid biosynthetic process"/>
    <property type="evidence" value="ECO:0007669"/>
    <property type="project" value="InterPro"/>
</dbReference>
<accession>A0A3R7N0L2</accession>
<proteinExistence type="predicted"/>
<dbReference type="AlphaFoldDB" id="A0A3R7N0L2"/>
<dbReference type="InterPro" id="IPR036291">
    <property type="entry name" value="NAD(P)-bd_dom_sf"/>
</dbReference>
<dbReference type="STRING" id="6689.A0A3R7N0L2"/>
<comment type="caution">
    <text evidence="2">The sequence shown here is derived from an EMBL/GenBank/DDBJ whole genome shotgun (WGS) entry which is preliminary data.</text>
</comment>
<organism evidence="2 3">
    <name type="scientific">Penaeus vannamei</name>
    <name type="common">Whiteleg shrimp</name>
    <name type="synonym">Litopenaeus vannamei</name>
    <dbReference type="NCBI Taxonomy" id="6689"/>
    <lineage>
        <taxon>Eukaryota</taxon>
        <taxon>Metazoa</taxon>
        <taxon>Ecdysozoa</taxon>
        <taxon>Arthropoda</taxon>
        <taxon>Crustacea</taxon>
        <taxon>Multicrustacea</taxon>
        <taxon>Malacostraca</taxon>
        <taxon>Eumalacostraca</taxon>
        <taxon>Eucarida</taxon>
        <taxon>Decapoda</taxon>
        <taxon>Dendrobranchiata</taxon>
        <taxon>Penaeoidea</taxon>
        <taxon>Penaeidae</taxon>
        <taxon>Penaeus</taxon>
    </lineage>
</organism>
<dbReference type="InterPro" id="IPR002225">
    <property type="entry name" value="3Beta_OHSteriod_DH/Estase"/>
</dbReference>
<dbReference type="GO" id="GO:0016616">
    <property type="term" value="F:oxidoreductase activity, acting on the CH-OH group of donors, NAD or NADP as acceptor"/>
    <property type="evidence" value="ECO:0007669"/>
    <property type="project" value="InterPro"/>
</dbReference>
<protein>
    <recommendedName>
        <fullName evidence="1">3-beta hydroxysteroid dehydrogenase/isomerase domain-containing protein</fullName>
    </recommendedName>
</protein>
<keyword evidence="3" id="KW-1185">Reference proteome</keyword>